<feature type="region of interest" description="Disordered" evidence="1">
    <location>
        <begin position="379"/>
        <end position="434"/>
    </location>
</feature>
<name>A0ABY5LV62_9CYAN</name>
<organism evidence="2 3">
    <name type="scientific">Dolichospermum heterosporum TAC447</name>
    <dbReference type="NCBI Taxonomy" id="747523"/>
    <lineage>
        <taxon>Bacteria</taxon>
        <taxon>Bacillati</taxon>
        <taxon>Cyanobacteriota</taxon>
        <taxon>Cyanophyceae</taxon>
        <taxon>Nostocales</taxon>
        <taxon>Aphanizomenonaceae</taxon>
        <taxon>Dolichospermum</taxon>
        <taxon>Dolichospermum heterosporum</taxon>
    </lineage>
</organism>
<dbReference type="InterPro" id="IPR007555">
    <property type="entry name" value="DUF499"/>
</dbReference>
<evidence type="ECO:0000313" key="3">
    <source>
        <dbReference type="Proteomes" id="UP001057561"/>
    </source>
</evidence>
<accession>A0ABY5LV62</accession>
<dbReference type="Proteomes" id="UP001057561">
    <property type="component" value="Chromosome"/>
</dbReference>
<keyword evidence="3" id="KW-1185">Reference proteome</keyword>
<feature type="compositionally biased region" description="Low complexity" evidence="1">
    <location>
        <begin position="379"/>
        <end position="418"/>
    </location>
</feature>
<feature type="compositionally biased region" description="Polar residues" evidence="1">
    <location>
        <begin position="419"/>
        <end position="434"/>
    </location>
</feature>
<dbReference type="EMBL" id="CP099464">
    <property type="protein sequence ID" value="UUO15896.1"/>
    <property type="molecule type" value="Genomic_DNA"/>
</dbReference>
<dbReference type="Pfam" id="PF04465">
    <property type="entry name" value="DUF499"/>
    <property type="match status" value="1"/>
</dbReference>
<dbReference type="RefSeq" id="WP_257121428.1">
    <property type="nucleotide sequence ID" value="NZ_CP099464.1"/>
</dbReference>
<evidence type="ECO:0000256" key="1">
    <source>
        <dbReference type="SAM" id="MobiDB-lite"/>
    </source>
</evidence>
<proteinExistence type="predicted"/>
<evidence type="ECO:0000313" key="2">
    <source>
        <dbReference type="EMBL" id="UUO15896.1"/>
    </source>
</evidence>
<protein>
    <submittedName>
        <fullName evidence="2">DUF499 domain-containing protein</fullName>
    </submittedName>
</protein>
<sequence>MLPSIFKTCIPRDEILAGELSPELFAAKLRLVVEGTAPYVYQDPTAFFANTFPTDGLKTLISEVFGRLGGAAIGSPIIRLETSFGGGKTHDEIALWHIAKNGREIPGLERFVDNINLIPERPIQASAIACQDLDPVNGVYHSDTGITTYTLWGEIAYQIGGVAGYSLLKGSDEQRVSPGTVVLERITQGQPTVIILDEIARYLRAAKATVVINSDLAEQVVAFLFSLMDLAAASNNLVFVYTLASSTDSFGAETTEIRETISATARQERILKPSTDVEIYNIVKQRMFSSIEANAASDAAKEYLQTYKASRIDLPDGCKDARYAEGIEQSYPFHPELFSLLTKKIASIPNFQRTRGALRLFAGVIRYLWQNVNSQQSTVNSQQSTANSQQSTANSQQSTANSQQSTVNSQQSTANSQQPTVNSQQPTANSQQSPNWIPLIHTHHIPVGIEEEITSDLTSRLGRELMRIPIQADIYNPDGREAYSQLQDAEWQAAGKPPFSTWVTRTIFLHSINQGIAAGIRRPELNLSLLTPGLEIGFVQTVLDRLTAVAWYLEDDPITFIARFKEEPSLNKIISEEKAQIGITEAKDELRKRRDTIFAAKFFKLVSAPISPADVDDVADSIALCIIDFDDADISSTTDGPPAMVERIFNNTGESGKFRTYRNRLLFLIANKQELQRAIENVREYQAMQNILNSPNRLQDLSENQQKQLKDRKGKFELNIRVSITNTYRHLFYPANDPVKAPKGLMHYTLPAQESSDIKGNNQQDIILKSLKDCQKIRQDEAQFYAPAFILQKVWPAGINHWTTKALKETFLKDLSLNIFLDGEISKLRETIRTGILNGSWDMKIGEKVFIKTDDLKIVLPDSIEFSERIELYRRGILQPPKPREIELNAQVMPSTDKLKPVRLRWKASGALTIKLYQENTEINDRVFRPSDEYETSITQTTIFKLVVDYGNEEIVEKETKASIIIYGTGTYGTGGTSSPGVAEPGSLFAVKPETFNAEGTHNSVFTQLADFIKDNQAEGIELLEISVAEVMDYRKLLTAFPLLMKLPLQIDQTASITLGEQFIRLEYQGPYKGFNSFQNTLNTLLGSKDVKADVFLKLEFKFLSPILPEGTEISNIKSTLNRNPVDRLNLMAKLTY</sequence>
<reference evidence="2" key="1">
    <citation type="submission" date="2022-06" db="EMBL/GenBank/DDBJ databases">
        <title>Nostosin G and Spiroidesin B from the Cyanobacterium Dolichospermum sp. NIES-1697.</title>
        <authorList>
            <person name="Phan C.-S."/>
            <person name="Mehjabin J.J."/>
            <person name="Anas A.R.J."/>
            <person name="Hayasaka M."/>
            <person name="Onoki R."/>
            <person name="Wang J."/>
            <person name="Umezawa T."/>
            <person name="Washio K."/>
            <person name="Morikawa M."/>
            <person name="Okino T."/>
        </authorList>
    </citation>
    <scope>NUCLEOTIDE SEQUENCE</scope>
    <source>
        <strain evidence="2">NIES-1697</strain>
    </source>
</reference>
<gene>
    <name evidence="2" type="ORF">NG743_02225</name>
</gene>